<gene>
    <name evidence="1" type="ORF">GCM10010185_25180</name>
</gene>
<evidence type="ECO:0000313" key="1">
    <source>
        <dbReference type="EMBL" id="GGP52072.1"/>
    </source>
</evidence>
<evidence type="ECO:0008006" key="3">
    <source>
        <dbReference type="Google" id="ProtNLM"/>
    </source>
</evidence>
<protein>
    <recommendedName>
        <fullName evidence="3">STAS domain-containing protein</fullName>
    </recommendedName>
</protein>
<comment type="caution">
    <text evidence="1">The sequence shown here is derived from an EMBL/GenBank/DDBJ whole genome shotgun (WGS) entry which is preliminary data.</text>
</comment>
<dbReference type="Proteomes" id="UP000639606">
    <property type="component" value="Unassembled WGS sequence"/>
</dbReference>
<keyword evidence="2" id="KW-1185">Reference proteome</keyword>
<dbReference type="RefSeq" id="WP_189223420.1">
    <property type="nucleotide sequence ID" value="NZ_BMRG01000004.1"/>
</dbReference>
<organism evidence="1 2">
    <name type="scientific">Saccharothrix coeruleofusca</name>
    <dbReference type="NCBI Taxonomy" id="33919"/>
    <lineage>
        <taxon>Bacteria</taxon>
        <taxon>Bacillati</taxon>
        <taxon>Actinomycetota</taxon>
        <taxon>Actinomycetes</taxon>
        <taxon>Pseudonocardiales</taxon>
        <taxon>Pseudonocardiaceae</taxon>
        <taxon>Saccharothrix</taxon>
    </lineage>
</organism>
<evidence type="ECO:0000313" key="2">
    <source>
        <dbReference type="Proteomes" id="UP000639606"/>
    </source>
</evidence>
<accession>A0A918AKX3</accession>
<sequence length="237" mass="25232">MRRKVNAGALVSQDRLDIEVTGRGGALVLRPRGLLCSATYSRMLDVLFRSVLAEPVAVVVDLSALRTDERAEGVFLAVRAQIVDWPGVPLLLAAGPPEPWNRPGHPSVAAALASVGEQRARRTPRLPLPVGSSAAVIARLLAEETCLQWGLDAAVDAVAEVSGAMCELVRRVPEARVSIGFTLRGTRLTVALSADVEIPCDHRDVRRALAGARALLPRGGWSTTWSGGSVLWVVLTT</sequence>
<dbReference type="AlphaFoldDB" id="A0A918AKX3"/>
<proteinExistence type="predicted"/>
<reference evidence="1" key="1">
    <citation type="journal article" date="2014" name="Int. J. Syst. Evol. Microbiol.">
        <title>Complete genome sequence of Corynebacterium casei LMG S-19264T (=DSM 44701T), isolated from a smear-ripened cheese.</title>
        <authorList>
            <consortium name="US DOE Joint Genome Institute (JGI-PGF)"/>
            <person name="Walter F."/>
            <person name="Albersmeier A."/>
            <person name="Kalinowski J."/>
            <person name="Ruckert C."/>
        </authorList>
    </citation>
    <scope>NUCLEOTIDE SEQUENCE</scope>
    <source>
        <strain evidence="1">JCM 3313</strain>
    </source>
</reference>
<reference evidence="1" key="2">
    <citation type="submission" date="2020-09" db="EMBL/GenBank/DDBJ databases">
        <authorList>
            <person name="Sun Q."/>
            <person name="Ohkuma M."/>
        </authorList>
    </citation>
    <scope>NUCLEOTIDE SEQUENCE</scope>
    <source>
        <strain evidence="1">JCM 3313</strain>
    </source>
</reference>
<name>A0A918AKX3_9PSEU</name>
<dbReference type="EMBL" id="BMRG01000004">
    <property type="protein sequence ID" value="GGP52072.1"/>
    <property type="molecule type" value="Genomic_DNA"/>
</dbReference>